<dbReference type="InterPro" id="IPR036514">
    <property type="entry name" value="SGNH_hydro_sf"/>
</dbReference>
<evidence type="ECO:0000313" key="2">
    <source>
        <dbReference type="Proteomes" id="UP000067476"/>
    </source>
</evidence>
<evidence type="ECO:0000313" key="1">
    <source>
        <dbReference type="EMBL" id="AKX34068.1"/>
    </source>
</evidence>
<evidence type="ECO:0008006" key="3">
    <source>
        <dbReference type="Google" id="ProtNLM"/>
    </source>
</evidence>
<name>A0A0K1W1L9_9MOLU</name>
<dbReference type="Gene3D" id="3.40.50.1110">
    <property type="entry name" value="SGNH hydrolase"/>
    <property type="match status" value="1"/>
</dbReference>
<dbReference type="KEGG" id="sll:SLITO_v1c04150"/>
<gene>
    <name evidence="1" type="ORF">SLITO_v1c04150</name>
</gene>
<accession>A0A0K1W1L9</accession>
<proteinExistence type="predicted"/>
<organism evidence="1 2">
    <name type="scientific">Spiroplasma litorale</name>
    <dbReference type="NCBI Taxonomy" id="216942"/>
    <lineage>
        <taxon>Bacteria</taxon>
        <taxon>Bacillati</taxon>
        <taxon>Mycoplasmatota</taxon>
        <taxon>Mollicutes</taxon>
        <taxon>Entomoplasmatales</taxon>
        <taxon>Spiroplasmataceae</taxon>
        <taxon>Spiroplasma</taxon>
    </lineage>
</organism>
<protein>
    <recommendedName>
        <fullName evidence="3">SGNH hydrolase-type esterase domain-containing protein</fullName>
    </recommendedName>
</protein>
<reference evidence="1 2" key="1">
    <citation type="journal article" date="2015" name="Genome Announc.">
        <title>Complete Genome Sequence of Spiroplasma litorale TN-1T (DSM 21781), a Bacterium Isolated from a Green-Eyed Horsefly (Tabanus nigrovittatus).</title>
        <authorList>
            <person name="Lo W.S."/>
            <person name="Lai Y.C."/>
            <person name="Lien Y.W."/>
            <person name="Wang T.H."/>
            <person name="Kuo C.H."/>
        </authorList>
    </citation>
    <scope>NUCLEOTIDE SEQUENCE [LARGE SCALE GENOMIC DNA]</scope>
    <source>
        <strain evidence="1 2">TN-1</strain>
    </source>
</reference>
<dbReference type="EMBL" id="CP012357">
    <property type="protein sequence ID" value="AKX34068.1"/>
    <property type="molecule type" value="Genomic_DNA"/>
</dbReference>
<keyword evidence="2" id="KW-1185">Reference proteome</keyword>
<dbReference type="PATRIC" id="fig|216942.3.peg.418"/>
<dbReference type="AlphaFoldDB" id="A0A0K1W1L9"/>
<sequence length="212" mass="25000">MKEKNFEGAKNIIDLAISGINISLEKVMSKGACVLYTTVSDIRLLPLIQGGELNEYGEVTEFSSFINKNEKEMEFINCICDYFYNKIMNTIDLLKNKYKDKIEVFDLYKNFGSLVDEYSKLYRKTFNREVNTLNNYGVDKLIYDNKNKIYTNHNTTIKKIENVNLDDFFYIDNVHPTRYVHQFMGIKIFNKICELWLNGKDQIKEELNIIRN</sequence>
<dbReference type="Proteomes" id="UP000067476">
    <property type="component" value="Chromosome"/>
</dbReference>